<comment type="cofactor">
    <cofactor evidence="1">
        <name>pyridoxal 5'-phosphate</name>
        <dbReference type="ChEBI" id="CHEBI:597326"/>
    </cofactor>
</comment>
<keyword evidence="3" id="KW-0663">Pyridoxal phosphate</keyword>
<dbReference type="Gene3D" id="3.40.50.1100">
    <property type="match status" value="1"/>
</dbReference>
<accession>A0A1H3YP98</accession>
<reference evidence="4 5" key="1">
    <citation type="submission" date="2016-10" db="EMBL/GenBank/DDBJ databases">
        <authorList>
            <person name="de Groot N.N."/>
        </authorList>
    </citation>
    <scope>NUCLEOTIDE SEQUENCE [LARGE SCALE GENOMIC DNA]</scope>
    <source>
        <strain evidence="4 5">DSM 23581</strain>
    </source>
</reference>
<dbReference type="STRING" id="908615.SAMN05421540_103203"/>
<dbReference type="InterPro" id="IPR027278">
    <property type="entry name" value="ACCD_DCysDesulf"/>
</dbReference>
<sequence length="248" mass="28230">MTFGGAFSNHILATAKACEMLNLNCIGVIRGDELGVDLEKTLCQNETLRTANEAGMKLYFVSRQDYRLKDEMPLLQKLLEDFDLLVIPEGGTNEKAILGCQEILTEEDKQFDYIACALGTSGTFVGLLKSSEPHQHLLGFPALKGDFFKNEIQKYTQRQNYTLEAQYHFGGYAKYNKDLIDFINCFKQKYQVQLDPIYTGKMIYGLYEMIEKNQFQKNTRILAIHTGGLQGIDGFNAKLRSKNNYEII</sequence>
<evidence type="ECO:0000256" key="3">
    <source>
        <dbReference type="ARBA" id="ARBA00022898"/>
    </source>
</evidence>
<evidence type="ECO:0000313" key="4">
    <source>
        <dbReference type="EMBL" id="SEA13021.1"/>
    </source>
</evidence>
<dbReference type="Proteomes" id="UP000198820">
    <property type="component" value="Unassembled WGS sequence"/>
</dbReference>
<dbReference type="InterPro" id="IPR036052">
    <property type="entry name" value="TrpB-like_PALP_sf"/>
</dbReference>
<name>A0A1H3YP98_9FLAO</name>
<dbReference type="SUPFAM" id="SSF53686">
    <property type="entry name" value="Tryptophan synthase beta subunit-like PLP-dependent enzymes"/>
    <property type="match status" value="1"/>
</dbReference>
<evidence type="ECO:0000313" key="5">
    <source>
        <dbReference type="Proteomes" id="UP000198820"/>
    </source>
</evidence>
<evidence type="ECO:0000256" key="1">
    <source>
        <dbReference type="ARBA" id="ARBA00001933"/>
    </source>
</evidence>
<dbReference type="AlphaFoldDB" id="A0A1H3YP98"/>
<dbReference type="EMBL" id="FNQF01000003">
    <property type="protein sequence ID" value="SEA13021.1"/>
    <property type="molecule type" value="Genomic_DNA"/>
</dbReference>
<organism evidence="4 5">
    <name type="scientific">Psychroflexus halocasei</name>
    <dbReference type="NCBI Taxonomy" id="908615"/>
    <lineage>
        <taxon>Bacteria</taxon>
        <taxon>Pseudomonadati</taxon>
        <taxon>Bacteroidota</taxon>
        <taxon>Flavobacteriia</taxon>
        <taxon>Flavobacteriales</taxon>
        <taxon>Flavobacteriaceae</taxon>
        <taxon>Psychroflexus</taxon>
    </lineage>
</organism>
<dbReference type="PANTHER" id="PTHR43780">
    <property type="entry name" value="1-AMINOCYCLOPROPANE-1-CARBOXYLATE DEAMINASE-RELATED"/>
    <property type="match status" value="1"/>
</dbReference>
<keyword evidence="5" id="KW-1185">Reference proteome</keyword>
<comment type="similarity">
    <text evidence="2">Belongs to the ACC deaminase/D-cysteine desulfhydrase family.</text>
</comment>
<dbReference type="GO" id="GO:0019148">
    <property type="term" value="F:D-cysteine desulfhydrase activity"/>
    <property type="evidence" value="ECO:0007669"/>
    <property type="project" value="TreeGrafter"/>
</dbReference>
<proteinExistence type="inferred from homology"/>
<protein>
    <submittedName>
        <fullName evidence="4">1-aminocyclopropane-1-carboxylate deaminase</fullName>
    </submittedName>
</protein>
<gene>
    <name evidence="4" type="ORF">SAMN05421540_103203</name>
</gene>
<evidence type="ECO:0000256" key="2">
    <source>
        <dbReference type="ARBA" id="ARBA00008639"/>
    </source>
</evidence>
<dbReference type="PANTHER" id="PTHR43780:SF2">
    <property type="entry name" value="1-AMINOCYCLOPROPANE-1-CARBOXYLATE DEAMINASE-RELATED"/>
    <property type="match status" value="1"/>
</dbReference>